<accession>A0AAN9I7B8</accession>
<dbReference type="EMBL" id="JAYWIO010000004">
    <property type="protein sequence ID" value="KAK7268882.1"/>
    <property type="molecule type" value="Genomic_DNA"/>
</dbReference>
<comment type="caution">
    <text evidence="3">The sequence shown here is derived from an EMBL/GenBank/DDBJ whole genome shotgun (WGS) entry which is preliminary data.</text>
</comment>
<keyword evidence="2" id="KW-0472">Membrane</keyword>
<keyword evidence="2" id="KW-0812">Transmembrane</keyword>
<feature type="region of interest" description="Disordered" evidence="1">
    <location>
        <begin position="1"/>
        <end position="23"/>
    </location>
</feature>
<evidence type="ECO:0000256" key="1">
    <source>
        <dbReference type="SAM" id="MobiDB-lite"/>
    </source>
</evidence>
<protein>
    <submittedName>
        <fullName evidence="3">Uncharacterized protein</fullName>
    </submittedName>
</protein>
<feature type="transmembrane region" description="Helical" evidence="2">
    <location>
        <begin position="42"/>
        <end position="60"/>
    </location>
</feature>
<reference evidence="3 4" key="1">
    <citation type="submission" date="2024-01" db="EMBL/GenBank/DDBJ databases">
        <title>The genomes of 5 underutilized Papilionoideae crops provide insights into root nodulation and disease resistanc.</title>
        <authorList>
            <person name="Yuan L."/>
        </authorList>
    </citation>
    <scope>NUCLEOTIDE SEQUENCE [LARGE SCALE GENOMIC DNA]</scope>
    <source>
        <strain evidence="3">ZHUSHIDOU_FW_LH</strain>
        <tissue evidence="3">Leaf</tissue>
    </source>
</reference>
<evidence type="ECO:0000256" key="2">
    <source>
        <dbReference type="SAM" id="Phobius"/>
    </source>
</evidence>
<gene>
    <name evidence="3" type="ORF">RIF29_21591</name>
</gene>
<evidence type="ECO:0000313" key="3">
    <source>
        <dbReference type="EMBL" id="KAK7268882.1"/>
    </source>
</evidence>
<keyword evidence="4" id="KW-1185">Reference proteome</keyword>
<name>A0AAN9I7B8_CROPI</name>
<evidence type="ECO:0000313" key="4">
    <source>
        <dbReference type="Proteomes" id="UP001372338"/>
    </source>
</evidence>
<dbReference type="AlphaFoldDB" id="A0AAN9I7B8"/>
<sequence>MEDPMADVVTLESQDGGGGTPKLRGTVVRSGSKGRRIGGGDAYAVVAWLWTLVVGAYLAVDLLVVEIPVAIAGGAKDNLQCAFIAGGNELTTAVLEGVIFTVTEPIGSGIRMSQNLLPSSIQWQGGNTRG</sequence>
<keyword evidence="2" id="KW-1133">Transmembrane helix</keyword>
<dbReference type="Proteomes" id="UP001372338">
    <property type="component" value="Unassembled WGS sequence"/>
</dbReference>
<organism evidence="3 4">
    <name type="scientific">Crotalaria pallida</name>
    <name type="common">Smooth rattlebox</name>
    <name type="synonym">Crotalaria striata</name>
    <dbReference type="NCBI Taxonomy" id="3830"/>
    <lineage>
        <taxon>Eukaryota</taxon>
        <taxon>Viridiplantae</taxon>
        <taxon>Streptophyta</taxon>
        <taxon>Embryophyta</taxon>
        <taxon>Tracheophyta</taxon>
        <taxon>Spermatophyta</taxon>
        <taxon>Magnoliopsida</taxon>
        <taxon>eudicotyledons</taxon>
        <taxon>Gunneridae</taxon>
        <taxon>Pentapetalae</taxon>
        <taxon>rosids</taxon>
        <taxon>fabids</taxon>
        <taxon>Fabales</taxon>
        <taxon>Fabaceae</taxon>
        <taxon>Papilionoideae</taxon>
        <taxon>50 kb inversion clade</taxon>
        <taxon>genistoids sensu lato</taxon>
        <taxon>core genistoids</taxon>
        <taxon>Crotalarieae</taxon>
        <taxon>Crotalaria</taxon>
    </lineage>
</organism>
<proteinExistence type="predicted"/>